<keyword evidence="1" id="KW-0472">Membrane</keyword>
<protein>
    <submittedName>
        <fullName evidence="3">Type II CAAX endopeptidase family protein</fullName>
    </submittedName>
</protein>
<evidence type="ECO:0000256" key="1">
    <source>
        <dbReference type="SAM" id="Phobius"/>
    </source>
</evidence>
<keyword evidence="1" id="KW-1133">Transmembrane helix</keyword>
<dbReference type="Proteomes" id="UP001241758">
    <property type="component" value="Unassembled WGS sequence"/>
</dbReference>
<feature type="transmembrane region" description="Helical" evidence="1">
    <location>
        <begin position="80"/>
        <end position="98"/>
    </location>
</feature>
<feature type="domain" description="CAAX prenyl protease 2/Lysostaphin resistance protein A-like" evidence="2">
    <location>
        <begin position="180"/>
        <end position="278"/>
    </location>
</feature>
<dbReference type="EMBL" id="JASCTH010000033">
    <property type="protein sequence ID" value="MDI6104452.1"/>
    <property type="molecule type" value="Genomic_DNA"/>
</dbReference>
<evidence type="ECO:0000313" key="3">
    <source>
        <dbReference type="EMBL" id="MDI6104452.1"/>
    </source>
</evidence>
<feature type="transmembrane region" description="Helical" evidence="1">
    <location>
        <begin position="37"/>
        <end position="59"/>
    </location>
</feature>
<feature type="transmembrane region" description="Helical" evidence="1">
    <location>
        <begin position="141"/>
        <end position="160"/>
    </location>
</feature>
<dbReference type="Pfam" id="PF02517">
    <property type="entry name" value="Rce1-like"/>
    <property type="match status" value="1"/>
</dbReference>
<feature type="transmembrane region" description="Helical" evidence="1">
    <location>
        <begin position="266"/>
        <end position="284"/>
    </location>
</feature>
<name>A0ABT6WXJ0_9ACTN</name>
<evidence type="ECO:0000259" key="2">
    <source>
        <dbReference type="Pfam" id="PF02517"/>
    </source>
</evidence>
<organism evidence="3 4">
    <name type="scientific">Actinoplanes sandaracinus</name>
    <dbReference type="NCBI Taxonomy" id="3045177"/>
    <lineage>
        <taxon>Bacteria</taxon>
        <taxon>Bacillati</taxon>
        <taxon>Actinomycetota</taxon>
        <taxon>Actinomycetes</taxon>
        <taxon>Micromonosporales</taxon>
        <taxon>Micromonosporaceae</taxon>
        <taxon>Actinoplanes</taxon>
    </lineage>
</organism>
<keyword evidence="1" id="KW-0812">Transmembrane</keyword>
<feature type="transmembrane region" description="Helical" evidence="1">
    <location>
        <begin position="236"/>
        <end position="259"/>
    </location>
</feature>
<gene>
    <name evidence="3" type="ORF">QLQ12_38275</name>
</gene>
<evidence type="ECO:0000313" key="4">
    <source>
        <dbReference type="Proteomes" id="UP001241758"/>
    </source>
</evidence>
<feature type="transmembrane region" description="Helical" evidence="1">
    <location>
        <begin position="104"/>
        <end position="121"/>
    </location>
</feature>
<accession>A0ABT6WXJ0</accession>
<comment type="caution">
    <text evidence="3">The sequence shown here is derived from an EMBL/GenBank/DDBJ whole genome shotgun (WGS) entry which is preliminary data.</text>
</comment>
<dbReference type="InterPro" id="IPR003675">
    <property type="entry name" value="Rce1/LyrA-like_dom"/>
</dbReference>
<feature type="transmembrane region" description="Helical" evidence="1">
    <location>
        <begin position="211"/>
        <end position="230"/>
    </location>
</feature>
<proteinExistence type="predicted"/>
<dbReference type="RefSeq" id="WP_282765836.1">
    <property type="nucleotide sequence ID" value="NZ_JASCTH010000033.1"/>
</dbReference>
<reference evidence="3 4" key="1">
    <citation type="submission" date="2023-05" db="EMBL/GenBank/DDBJ databases">
        <title>Actinoplanes sp. NEAU-A12 genome sequencing.</title>
        <authorList>
            <person name="Wang Z.-S."/>
        </authorList>
    </citation>
    <scope>NUCLEOTIDE SEQUENCE [LARGE SCALE GENOMIC DNA]</scope>
    <source>
        <strain evidence="3 4">NEAU-A12</strain>
    </source>
</reference>
<keyword evidence="4" id="KW-1185">Reference proteome</keyword>
<sequence>MRTWMPTAAGLTVLAGAPILLLATGHTRIITSADEEAAAVPLAAVVVPCLVGLILIRLVPPSLPVMAIAGDDVTRRQARGLAGVALLFTALAIAVRALPGGSDLYPLVKVLVLLGGGWLVLRSARGRSPARAHRERVPRLWYRLGPVPAVLAWGYLYFYSPLAGGGEDVSGYADWDRVELALTMLFVFFTASVLEEWFYRVALQTRLEALWGRWPAITAAALLFVLMHAYRLVDEPSVVVALGTITSTGALALMAGYLWSRYRNMWAIFVVHGAANALALIPLFV</sequence>
<feature type="transmembrane region" description="Helical" evidence="1">
    <location>
        <begin position="180"/>
        <end position="199"/>
    </location>
</feature>